<name>A0A518DVN1_9BACT</name>
<dbReference type="EMBL" id="CP036433">
    <property type="protein sequence ID" value="QDU95883.1"/>
    <property type="molecule type" value="Genomic_DNA"/>
</dbReference>
<dbReference type="AlphaFoldDB" id="A0A518DVN1"/>
<proteinExistence type="predicted"/>
<reference evidence="1 2" key="1">
    <citation type="submission" date="2019-02" db="EMBL/GenBank/DDBJ databases">
        <title>Deep-cultivation of Planctomycetes and their phenomic and genomic characterization uncovers novel biology.</title>
        <authorList>
            <person name="Wiegand S."/>
            <person name="Jogler M."/>
            <person name="Boedeker C."/>
            <person name="Pinto D."/>
            <person name="Vollmers J."/>
            <person name="Rivas-Marin E."/>
            <person name="Kohn T."/>
            <person name="Peeters S.H."/>
            <person name="Heuer A."/>
            <person name="Rast P."/>
            <person name="Oberbeckmann S."/>
            <person name="Bunk B."/>
            <person name="Jeske O."/>
            <person name="Meyerdierks A."/>
            <person name="Storesund J.E."/>
            <person name="Kallscheuer N."/>
            <person name="Luecker S."/>
            <person name="Lage O.M."/>
            <person name="Pohl T."/>
            <person name="Merkel B.J."/>
            <person name="Hornburger P."/>
            <person name="Mueller R.-W."/>
            <person name="Bruemmer F."/>
            <person name="Labrenz M."/>
            <person name="Spormann A.M."/>
            <person name="Op den Camp H."/>
            <person name="Overmann J."/>
            <person name="Amann R."/>
            <person name="Jetten M.S.M."/>
            <person name="Mascher T."/>
            <person name="Medema M.H."/>
            <person name="Devos D.P."/>
            <person name="Kaster A.-K."/>
            <person name="Ovreas L."/>
            <person name="Rohde M."/>
            <person name="Galperin M.Y."/>
            <person name="Jogler C."/>
        </authorList>
    </citation>
    <scope>NUCLEOTIDE SEQUENCE [LARGE SCALE GENOMIC DNA]</scope>
    <source>
        <strain evidence="1 2">Pla85_3_4</strain>
    </source>
</reference>
<evidence type="ECO:0000313" key="2">
    <source>
        <dbReference type="Proteomes" id="UP000317648"/>
    </source>
</evidence>
<dbReference type="KEGG" id="lcre:Pla8534_37020"/>
<evidence type="ECO:0000313" key="1">
    <source>
        <dbReference type="EMBL" id="QDU95883.1"/>
    </source>
</evidence>
<organism evidence="1 2">
    <name type="scientific">Lignipirellula cremea</name>
    <dbReference type="NCBI Taxonomy" id="2528010"/>
    <lineage>
        <taxon>Bacteria</taxon>
        <taxon>Pseudomonadati</taxon>
        <taxon>Planctomycetota</taxon>
        <taxon>Planctomycetia</taxon>
        <taxon>Pirellulales</taxon>
        <taxon>Pirellulaceae</taxon>
        <taxon>Lignipirellula</taxon>
    </lineage>
</organism>
<gene>
    <name evidence="1" type="ORF">Pla8534_37020</name>
</gene>
<accession>A0A518DVN1</accession>
<dbReference type="Proteomes" id="UP000317648">
    <property type="component" value="Chromosome"/>
</dbReference>
<sequence>MPQLRSLVLLVSDATPAGVAALEAKLPDCRIQYIGRLK</sequence>
<protein>
    <submittedName>
        <fullName evidence="1">Uncharacterized protein</fullName>
    </submittedName>
</protein>
<keyword evidence="2" id="KW-1185">Reference proteome</keyword>